<evidence type="ECO:0000256" key="1">
    <source>
        <dbReference type="SAM" id="MobiDB-lite"/>
    </source>
</evidence>
<dbReference type="EMBL" id="JADCNM010000003">
    <property type="protein sequence ID" value="KAG0490216.1"/>
    <property type="molecule type" value="Genomic_DNA"/>
</dbReference>
<dbReference type="PANTHER" id="PTHR34660">
    <property type="entry name" value="MYB-LIKE PROTEIN X"/>
    <property type="match status" value="1"/>
</dbReference>
<proteinExistence type="predicted"/>
<organism evidence="2 3">
    <name type="scientific">Vanilla planifolia</name>
    <name type="common">Vanilla</name>
    <dbReference type="NCBI Taxonomy" id="51239"/>
    <lineage>
        <taxon>Eukaryota</taxon>
        <taxon>Viridiplantae</taxon>
        <taxon>Streptophyta</taxon>
        <taxon>Embryophyta</taxon>
        <taxon>Tracheophyta</taxon>
        <taxon>Spermatophyta</taxon>
        <taxon>Magnoliopsida</taxon>
        <taxon>Liliopsida</taxon>
        <taxon>Asparagales</taxon>
        <taxon>Orchidaceae</taxon>
        <taxon>Vanilloideae</taxon>
        <taxon>Vanilleae</taxon>
        <taxon>Vanilla</taxon>
    </lineage>
</organism>
<sequence>MSRCFPYRPTNFRREDVSCIGSIKKPQNDKGIARQIDSGVKKNSQRRKRYREKEAHGRVDCLGDNGKKRIRDPNFLSSKSCPKVKKLISDNLERSGLSEEHNPPAFVLNPSSSSESTHNNGKRIGLADPEPQKKSQGLVLRFKLPLKKCNDPEPPSCSTDVCCSSQVFRSSNIQEFPSKSDLGRKEVPSSKHDQLHSAIERPGFSGRTFLDEDFTQAYSGRHSQKSEERLYWDLMSNWKPIPIYSEEANAGEEDWLFAATKQSQRGEASTQDSSSGVAEHVSCPSTASSLQPRACYLPEHGIYHLPFVLPF</sequence>
<evidence type="ECO:0000313" key="3">
    <source>
        <dbReference type="Proteomes" id="UP000639772"/>
    </source>
</evidence>
<gene>
    <name evidence="2" type="ORF">HPP92_007079</name>
</gene>
<accession>A0A835RJR6</accession>
<reference evidence="2 3" key="1">
    <citation type="journal article" date="2020" name="Nat. Food">
        <title>A phased Vanilla planifolia genome enables genetic improvement of flavour and production.</title>
        <authorList>
            <person name="Hasing T."/>
            <person name="Tang H."/>
            <person name="Brym M."/>
            <person name="Khazi F."/>
            <person name="Huang T."/>
            <person name="Chambers A.H."/>
        </authorList>
    </citation>
    <scope>NUCLEOTIDE SEQUENCE [LARGE SCALE GENOMIC DNA]</scope>
    <source>
        <tissue evidence="2">Leaf</tissue>
    </source>
</reference>
<dbReference type="AlphaFoldDB" id="A0A835RJR6"/>
<feature type="region of interest" description="Disordered" evidence="1">
    <location>
        <begin position="175"/>
        <end position="195"/>
    </location>
</feature>
<evidence type="ECO:0000313" key="2">
    <source>
        <dbReference type="EMBL" id="KAG0490216.1"/>
    </source>
</evidence>
<dbReference type="Proteomes" id="UP000639772">
    <property type="component" value="Chromosome 3"/>
</dbReference>
<feature type="compositionally biased region" description="Polar residues" evidence="1">
    <location>
        <begin position="261"/>
        <end position="276"/>
    </location>
</feature>
<dbReference type="PANTHER" id="PTHR34660:SF7">
    <property type="entry name" value="DNA LIGASE-LIKE PROTEIN"/>
    <property type="match status" value="1"/>
</dbReference>
<feature type="compositionally biased region" description="Polar residues" evidence="1">
    <location>
        <begin position="109"/>
        <end position="119"/>
    </location>
</feature>
<feature type="region of interest" description="Disordered" evidence="1">
    <location>
        <begin position="94"/>
        <end position="134"/>
    </location>
</feature>
<dbReference type="OrthoDB" id="778084at2759"/>
<comment type="caution">
    <text evidence="2">The sequence shown here is derived from an EMBL/GenBank/DDBJ whole genome shotgun (WGS) entry which is preliminary data.</text>
</comment>
<feature type="region of interest" description="Disordered" evidence="1">
    <location>
        <begin position="261"/>
        <end position="282"/>
    </location>
</feature>
<protein>
    <submittedName>
        <fullName evidence="2">Uncharacterized protein</fullName>
    </submittedName>
</protein>
<feature type="compositionally biased region" description="Basic and acidic residues" evidence="1">
    <location>
        <begin position="181"/>
        <end position="195"/>
    </location>
</feature>
<name>A0A835RJR6_VANPL</name>
<feature type="region of interest" description="Disordered" evidence="1">
    <location>
        <begin position="25"/>
        <end position="56"/>
    </location>
</feature>